<dbReference type="AlphaFoldDB" id="A0A401YD29"/>
<evidence type="ECO:0000256" key="1">
    <source>
        <dbReference type="SAM" id="MobiDB-lite"/>
    </source>
</evidence>
<evidence type="ECO:0000313" key="2">
    <source>
        <dbReference type="EMBL" id="GCD92503.1"/>
    </source>
</evidence>
<accession>A0A401YD29</accession>
<proteinExistence type="predicted"/>
<organism evidence="2 3">
    <name type="scientific">Embleya hyalina</name>
    <dbReference type="NCBI Taxonomy" id="516124"/>
    <lineage>
        <taxon>Bacteria</taxon>
        <taxon>Bacillati</taxon>
        <taxon>Actinomycetota</taxon>
        <taxon>Actinomycetes</taxon>
        <taxon>Kitasatosporales</taxon>
        <taxon>Streptomycetaceae</taxon>
        <taxon>Embleya</taxon>
    </lineage>
</organism>
<dbReference type="InterPro" id="IPR032584">
    <property type="entry name" value="DUF4913"/>
</dbReference>
<feature type="region of interest" description="Disordered" evidence="1">
    <location>
        <begin position="151"/>
        <end position="179"/>
    </location>
</feature>
<dbReference type="Proteomes" id="UP000286931">
    <property type="component" value="Unassembled WGS sequence"/>
</dbReference>
<evidence type="ECO:0000313" key="3">
    <source>
        <dbReference type="Proteomes" id="UP000286931"/>
    </source>
</evidence>
<sequence length="179" mass="20461">MNDPGESEPPVGRDDPNEAAPRPEKLFFSSVEVFVTEYLAPLLRRRLNRSLAVWCPSWWAHPEAVARLTSLWRAFEYLRRDAALGSSIWWTHHADPHLRVLMDPDIGPFAVCDPRDGHSGSPLPALPLTPVPPGLLDHPGFRVEESLFEDMRRRDEHEEPREPRTGYPKDKVLNKNIGF</sequence>
<name>A0A401YD29_9ACTN</name>
<reference evidence="2 3" key="1">
    <citation type="submission" date="2018-12" db="EMBL/GenBank/DDBJ databases">
        <title>Draft genome sequence of Embleya hyalina NBRC 13850T.</title>
        <authorList>
            <person name="Komaki H."/>
            <person name="Hosoyama A."/>
            <person name="Kimura A."/>
            <person name="Ichikawa N."/>
            <person name="Tamura T."/>
        </authorList>
    </citation>
    <scope>NUCLEOTIDE SEQUENCE [LARGE SCALE GENOMIC DNA]</scope>
    <source>
        <strain evidence="2 3">NBRC 13850</strain>
    </source>
</reference>
<comment type="caution">
    <text evidence="2">The sequence shown here is derived from an EMBL/GenBank/DDBJ whole genome shotgun (WGS) entry which is preliminary data.</text>
</comment>
<keyword evidence="3" id="KW-1185">Reference proteome</keyword>
<dbReference type="OrthoDB" id="4570343at2"/>
<dbReference type="Pfam" id="PF16259">
    <property type="entry name" value="DUF4913"/>
    <property type="match status" value="1"/>
</dbReference>
<dbReference type="EMBL" id="BIFH01000013">
    <property type="protein sequence ID" value="GCD92503.1"/>
    <property type="molecule type" value="Genomic_DNA"/>
</dbReference>
<feature type="compositionally biased region" description="Basic and acidic residues" evidence="1">
    <location>
        <begin position="151"/>
        <end position="173"/>
    </location>
</feature>
<dbReference type="RefSeq" id="WP_126634865.1">
    <property type="nucleotide sequence ID" value="NZ_BIFH01000013.1"/>
</dbReference>
<protein>
    <submittedName>
        <fullName evidence="2">DUF4913 domain-containing protein</fullName>
    </submittedName>
</protein>
<gene>
    <name evidence="2" type="ORF">EHYA_00141</name>
</gene>